<feature type="transmembrane region" description="Helical" evidence="13">
    <location>
        <begin position="207"/>
        <end position="227"/>
    </location>
</feature>
<feature type="transmembrane region" description="Helical" evidence="13">
    <location>
        <begin position="239"/>
        <end position="266"/>
    </location>
</feature>
<dbReference type="GO" id="GO:0006954">
    <property type="term" value="P:inflammatory response"/>
    <property type="evidence" value="ECO:0007669"/>
    <property type="project" value="TreeGrafter"/>
</dbReference>
<feature type="transmembrane region" description="Helical" evidence="13">
    <location>
        <begin position="278"/>
        <end position="299"/>
    </location>
</feature>
<gene>
    <name evidence="15" type="primary">C3AR1</name>
</gene>
<keyword evidence="4 12" id="KW-0812">Transmembrane</keyword>
<keyword evidence="3" id="KW-0145">Chemotaxis</keyword>
<dbReference type="Pfam" id="PF00001">
    <property type="entry name" value="7tm_1"/>
    <property type="match status" value="1"/>
</dbReference>
<evidence type="ECO:0000256" key="6">
    <source>
        <dbReference type="ARBA" id="ARBA00023040"/>
    </source>
</evidence>
<dbReference type="InterPro" id="IPR000276">
    <property type="entry name" value="GPCR_Rhodpsn"/>
</dbReference>
<evidence type="ECO:0000256" key="5">
    <source>
        <dbReference type="ARBA" id="ARBA00022989"/>
    </source>
</evidence>
<dbReference type="PRINTS" id="PR00526">
    <property type="entry name" value="FMETLEUPHER"/>
</dbReference>
<keyword evidence="7 13" id="KW-0472">Membrane</keyword>
<dbReference type="InterPro" id="IPR000826">
    <property type="entry name" value="Formyl_rcpt-rel"/>
</dbReference>
<evidence type="ECO:0000256" key="3">
    <source>
        <dbReference type="ARBA" id="ARBA00022500"/>
    </source>
</evidence>
<dbReference type="Proteomes" id="UP000472277">
    <property type="component" value="Chromosome 15"/>
</dbReference>
<evidence type="ECO:0000256" key="2">
    <source>
        <dbReference type="ARBA" id="ARBA00022475"/>
    </source>
</evidence>
<dbReference type="PROSITE" id="PS50262">
    <property type="entry name" value="G_PROTEIN_RECEP_F1_2"/>
    <property type="match status" value="1"/>
</dbReference>
<comment type="subcellular location">
    <subcellularLocation>
        <location evidence="1">Cell membrane</location>
        <topology evidence="1">Multi-pass membrane protein</topology>
    </subcellularLocation>
</comment>
<evidence type="ECO:0000256" key="11">
    <source>
        <dbReference type="ARBA" id="ARBA00025736"/>
    </source>
</evidence>
<dbReference type="SUPFAM" id="SSF81321">
    <property type="entry name" value="Family A G protein-coupled receptor-like"/>
    <property type="match status" value="1"/>
</dbReference>
<dbReference type="GO" id="GO:0007200">
    <property type="term" value="P:phospholipase C-activating G protein-coupled receptor signaling pathway"/>
    <property type="evidence" value="ECO:0007669"/>
    <property type="project" value="TreeGrafter"/>
</dbReference>
<keyword evidence="8" id="KW-1015">Disulfide bond</keyword>
<reference evidence="15" key="1">
    <citation type="submission" date="2025-08" db="UniProtKB">
        <authorList>
            <consortium name="Ensembl"/>
        </authorList>
    </citation>
    <scope>IDENTIFICATION</scope>
</reference>
<keyword evidence="16" id="KW-1185">Reference proteome</keyword>
<evidence type="ECO:0000256" key="4">
    <source>
        <dbReference type="ARBA" id="ARBA00022692"/>
    </source>
</evidence>
<sequence>MNFSEEYFEDYYDMFIQTDQSEQVNQSIRVVSMVIYSITCVLGIPGNAFVIWIAGVKMKRTVNTVWFVNLAVADLLCCISIPFSLVEIILNQHWPFGETMCKVIPSVMYLNMFASVFTLVLISLDRFVLIILPVLAQNHRSIGLAWLLCGLAWVLALLLSLPTMIHNGTIDSVDNDEIIMCTSVHPLGEKNIRGFFLAIKATHVPRLVLGFLVPLTVIAVCYLLIGRRVSSARFKSQRTFWLILAVVAAFFVCWLPYHIIGMVIGYGRFASAGEAWNWYPLAISLAYVNSCLNPVLYVFMGQDFKDRVRVSFRKVFENVFSEDLLSLYMSEKSEHSR</sequence>
<protein>
    <submittedName>
        <fullName evidence="15">Complement C3a receptor 1</fullName>
    </submittedName>
</protein>
<evidence type="ECO:0000256" key="8">
    <source>
        <dbReference type="ARBA" id="ARBA00023157"/>
    </source>
</evidence>
<accession>A0A674CM99</accession>
<evidence type="ECO:0000256" key="12">
    <source>
        <dbReference type="RuleBase" id="RU000688"/>
    </source>
</evidence>
<dbReference type="FunFam" id="1.20.1070.10:FF:000034">
    <property type="entry name" value="G-protein coupled receptor 1"/>
    <property type="match status" value="1"/>
</dbReference>
<dbReference type="InterPro" id="IPR017452">
    <property type="entry name" value="GPCR_Rhodpsn_7TM"/>
</dbReference>
<comment type="similarity">
    <text evidence="12">Belongs to the G-protein coupled receptor 1 family.</text>
</comment>
<dbReference type="Gene3D" id="1.20.1070.10">
    <property type="entry name" value="Rhodopsin 7-helix transmembrane proteins"/>
    <property type="match status" value="1"/>
</dbReference>
<keyword evidence="6 12" id="KW-0297">G-protein coupled receptor</keyword>
<comment type="similarity">
    <text evidence="11">Belongs to the chemokine-like receptor (CMKLR) family.</text>
</comment>
<dbReference type="GO" id="GO:0004878">
    <property type="term" value="F:complement component C5a receptor activity"/>
    <property type="evidence" value="ECO:0007669"/>
    <property type="project" value="TreeGrafter"/>
</dbReference>
<dbReference type="PROSITE" id="PS00237">
    <property type="entry name" value="G_PROTEIN_RECEP_F1_1"/>
    <property type="match status" value="1"/>
</dbReference>
<evidence type="ECO:0000259" key="14">
    <source>
        <dbReference type="PROSITE" id="PS50262"/>
    </source>
</evidence>
<evidence type="ECO:0000256" key="9">
    <source>
        <dbReference type="ARBA" id="ARBA00023170"/>
    </source>
</evidence>
<feature type="transmembrane region" description="Helical" evidence="13">
    <location>
        <begin position="66"/>
        <end position="90"/>
    </location>
</feature>
<dbReference type="Ensembl" id="ENSSTUT00000089921.1">
    <property type="protein sequence ID" value="ENSSTUP00000084543.1"/>
    <property type="gene ID" value="ENSSTUG00000037165.1"/>
</dbReference>
<feature type="domain" description="G-protein coupled receptors family 1 profile" evidence="14">
    <location>
        <begin position="46"/>
        <end position="297"/>
    </location>
</feature>
<reference evidence="15" key="2">
    <citation type="submission" date="2025-09" db="UniProtKB">
        <authorList>
            <consortium name="Ensembl"/>
        </authorList>
    </citation>
    <scope>IDENTIFICATION</scope>
</reference>
<dbReference type="GO" id="GO:0005886">
    <property type="term" value="C:plasma membrane"/>
    <property type="evidence" value="ECO:0007669"/>
    <property type="project" value="UniProtKB-SubCell"/>
</dbReference>
<feature type="transmembrane region" description="Helical" evidence="13">
    <location>
        <begin position="110"/>
        <end position="132"/>
    </location>
</feature>
<dbReference type="PRINTS" id="PR00237">
    <property type="entry name" value="GPCRRHODOPSN"/>
</dbReference>
<proteinExistence type="inferred from homology"/>
<evidence type="ECO:0000256" key="1">
    <source>
        <dbReference type="ARBA" id="ARBA00004651"/>
    </source>
</evidence>
<keyword evidence="10 12" id="KW-0807">Transducer</keyword>
<keyword evidence="5 13" id="KW-1133">Transmembrane helix</keyword>
<dbReference type="AlphaFoldDB" id="A0A674CM99"/>
<evidence type="ECO:0000313" key="16">
    <source>
        <dbReference type="Proteomes" id="UP000472277"/>
    </source>
</evidence>
<evidence type="ECO:0000256" key="7">
    <source>
        <dbReference type="ARBA" id="ARBA00023136"/>
    </source>
</evidence>
<feature type="transmembrane region" description="Helical" evidence="13">
    <location>
        <begin position="33"/>
        <end position="54"/>
    </location>
</feature>
<dbReference type="GeneTree" id="ENSGT01140000282544"/>
<dbReference type="GO" id="GO:0004930">
    <property type="term" value="F:G protein-coupled receptor activity"/>
    <property type="evidence" value="ECO:0007669"/>
    <property type="project" value="UniProtKB-KW"/>
</dbReference>
<dbReference type="PANTHER" id="PTHR24225">
    <property type="entry name" value="CHEMOTACTIC RECEPTOR"/>
    <property type="match status" value="1"/>
</dbReference>
<dbReference type="GO" id="GO:0007204">
    <property type="term" value="P:positive regulation of cytosolic calcium ion concentration"/>
    <property type="evidence" value="ECO:0007669"/>
    <property type="project" value="TreeGrafter"/>
</dbReference>
<dbReference type="PANTHER" id="PTHR24225:SF29">
    <property type="entry name" value="C5A ANAPHYLATOXIN CHEMOTACTIC RECEPTOR 1"/>
    <property type="match status" value="1"/>
</dbReference>
<keyword evidence="9 12" id="KW-0675">Receptor</keyword>
<dbReference type="OMA" id="VADLICC"/>
<dbReference type="FunCoup" id="A0A674CM99">
    <property type="interactions" value="56"/>
</dbReference>
<organism evidence="15 16">
    <name type="scientific">Salmo trutta</name>
    <name type="common">Brown trout</name>
    <dbReference type="NCBI Taxonomy" id="8032"/>
    <lineage>
        <taxon>Eukaryota</taxon>
        <taxon>Metazoa</taxon>
        <taxon>Chordata</taxon>
        <taxon>Craniata</taxon>
        <taxon>Vertebrata</taxon>
        <taxon>Euteleostomi</taxon>
        <taxon>Actinopterygii</taxon>
        <taxon>Neopterygii</taxon>
        <taxon>Teleostei</taxon>
        <taxon>Protacanthopterygii</taxon>
        <taxon>Salmoniformes</taxon>
        <taxon>Salmonidae</taxon>
        <taxon>Salmoninae</taxon>
        <taxon>Salmo</taxon>
    </lineage>
</organism>
<dbReference type="GO" id="GO:0006935">
    <property type="term" value="P:chemotaxis"/>
    <property type="evidence" value="ECO:0007669"/>
    <property type="project" value="UniProtKB-KW"/>
</dbReference>
<evidence type="ECO:0000256" key="10">
    <source>
        <dbReference type="ARBA" id="ARBA00023224"/>
    </source>
</evidence>
<dbReference type="InParanoid" id="A0A674CM99"/>
<evidence type="ECO:0000313" key="15">
    <source>
        <dbReference type="Ensembl" id="ENSSTUP00000084543.1"/>
    </source>
</evidence>
<name>A0A674CM99_SALTR</name>
<keyword evidence="2" id="KW-1003">Cell membrane</keyword>
<feature type="transmembrane region" description="Helical" evidence="13">
    <location>
        <begin position="144"/>
        <end position="165"/>
    </location>
</feature>
<evidence type="ECO:0000256" key="13">
    <source>
        <dbReference type="SAM" id="Phobius"/>
    </source>
</evidence>